<dbReference type="EMBL" id="CAJZBQ010000017">
    <property type="protein sequence ID" value="CAG9316930.1"/>
    <property type="molecule type" value="Genomic_DNA"/>
</dbReference>
<dbReference type="Proteomes" id="UP001162131">
    <property type="component" value="Unassembled WGS sequence"/>
</dbReference>
<name>A0AAU9J893_9CILI</name>
<dbReference type="Gene3D" id="3.90.1200.10">
    <property type="match status" value="1"/>
</dbReference>
<dbReference type="GO" id="GO:0006646">
    <property type="term" value="P:phosphatidylethanolamine biosynthetic process"/>
    <property type="evidence" value="ECO:0007669"/>
    <property type="project" value="TreeGrafter"/>
</dbReference>
<accession>A0AAU9J893</accession>
<dbReference type="SUPFAM" id="SSF56112">
    <property type="entry name" value="Protein kinase-like (PK-like)"/>
    <property type="match status" value="1"/>
</dbReference>
<dbReference type="PANTHER" id="PTHR22603:SF93">
    <property type="entry name" value="RE24176P"/>
    <property type="match status" value="1"/>
</dbReference>
<protein>
    <recommendedName>
        <fullName evidence="4">Choline kinase</fullName>
    </recommendedName>
</protein>
<proteinExistence type="inferred from homology"/>
<comment type="similarity">
    <text evidence="1">Belongs to the choline/ethanolamine kinase family.</text>
</comment>
<dbReference type="GO" id="GO:0004305">
    <property type="term" value="F:ethanolamine kinase activity"/>
    <property type="evidence" value="ECO:0007669"/>
    <property type="project" value="TreeGrafter"/>
</dbReference>
<dbReference type="AlphaFoldDB" id="A0AAU9J893"/>
<evidence type="ECO:0000313" key="3">
    <source>
        <dbReference type="Proteomes" id="UP001162131"/>
    </source>
</evidence>
<keyword evidence="3" id="KW-1185">Reference proteome</keyword>
<evidence type="ECO:0000313" key="2">
    <source>
        <dbReference type="EMBL" id="CAG9316930.1"/>
    </source>
</evidence>
<dbReference type="Pfam" id="PF01633">
    <property type="entry name" value="Choline_kinase"/>
    <property type="match status" value="1"/>
</dbReference>
<organism evidence="2 3">
    <name type="scientific">Blepharisma stoltei</name>
    <dbReference type="NCBI Taxonomy" id="1481888"/>
    <lineage>
        <taxon>Eukaryota</taxon>
        <taxon>Sar</taxon>
        <taxon>Alveolata</taxon>
        <taxon>Ciliophora</taxon>
        <taxon>Postciliodesmatophora</taxon>
        <taxon>Heterotrichea</taxon>
        <taxon>Heterotrichida</taxon>
        <taxon>Blepharismidae</taxon>
        <taxon>Blepharisma</taxon>
    </lineage>
</organism>
<dbReference type="InterPro" id="IPR011009">
    <property type="entry name" value="Kinase-like_dom_sf"/>
</dbReference>
<comment type="caution">
    <text evidence="2">The sequence shown here is derived from an EMBL/GenBank/DDBJ whole genome shotgun (WGS) entry which is preliminary data.</text>
</comment>
<gene>
    <name evidence="2" type="ORF">BSTOLATCC_MIC17561</name>
</gene>
<dbReference type="Gene3D" id="3.30.200.20">
    <property type="entry name" value="Phosphorylase Kinase, domain 1"/>
    <property type="match status" value="1"/>
</dbReference>
<dbReference type="PANTHER" id="PTHR22603">
    <property type="entry name" value="CHOLINE/ETHANOALAMINE KINASE"/>
    <property type="match status" value="1"/>
</dbReference>
<dbReference type="GO" id="GO:0004103">
    <property type="term" value="F:choline kinase activity"/>
    <property type="evidence" value="ECO:0007669"/>
    <property type="project" value="TreeGrafter"/>
</dbReference>
<reference evidence="2" key="1">
    <citation type="submission" date="2021-09" db="EMBL/GenBank/DDBJ databases">
        <authorList>
            <consortium name="AG Swart"/>
            <person name="Singh M."/>
            <person name="Singh A."/>
            <person name="Seah K."/>
            <person name="Emmerich C."/>
        </authorList>
    </citation>
    <scope>NUCLEOTIDE SEQUENCE</scope>
    <source>
        <strain evidence="2">ATCC30299</strain>
    </source>
</reference>
<evidence type="ECO:0000256" key="1">
    <source>
        <dbReference type="ARBA" id="ARBA00038211"/>
    </source>
</evidence>
<dbReference type="GO" id="GO:0005737">
    <property type="term" value="C:cytoplasm"/>
    <property type="evidence" value="ECO:0007669"/>
    <property type="project" value="TreeGrafter"/>
</dbReference>
<evidence type="ECO:0008006" key="4">
    <source>
        <dbReference type="Google" id="ProtNLM"/>
    </source>
</evidence>
<sequence>MESILENIKRNIPSYSDITAEQLKITKFTSATNQVFKVEAPAKPSPIIYRVFGEVPLIPKEIERRSFMKVSASGLGPRCLGVESTFRIEEYIDGTALSRLELSDYASQMAHEISEFHKIERGYGESASSKLIKNWSNMFSSKINLYKDSLSLDRQRQLEDLRFLTTPEGFNEVSQFFPKTDSLVFSHMDVSYQNILKSSEKLWIIDYEYTDLAYHAIDLANYINERLFEYNVFPFEFHPEDEMSLATQHEFVEIYGEENGFVYEDLWNEVCGCRAVVNYLGALWAANMFKPQNEYFLDYAQIRFSQYQRFSNLY</sequence>